<evidence type="ECO:0000313" key="1">
    <source>
        <dbReference type="EMBL" id="TCJ05213.1"/>
    </source>
</evidence>
<accession>A0A4R1B1V5</accession>
<dbReference type="EMBL" id="SJTH01000005">
    <property type="protein sequence ID" value="TCJ05213.1"/>
    <property type="molecule type" value="Genomic_DNA"/>
</dbReference>
<sequence>MAQVKIKHFTIDQIKDSSAVFSGVNAQYHFSSATYKAEGNGTIDGNHNLIFNNIHMVKNNKPTSENE</sequence>
<dbReference type="Proteomes" id="UP000293846">
    <property type="component" value="Unassembled WGS sequence"/>
</dbReference>
<dbReference type="RefSeq" id="WP_131236379.1">
    <property type="nucleotide sequence ID" value="NZ_CP183326.1"/>
</dbReference>
<reference evidence="1 2" key="1">
    <citation type="submission" date="2019-03" db="EMBL/GenBank/DDBJ databases">
        <authorList>
            <person name="Jensen L."/>
            <person name="Storgaard J."/>
            <person name="Sulaj E."/>
            <person name="Schramm A."/>
            <person name="Marshall I.P.G."/>
        </authorList>
    </citation>
    <scope>NUCLEOTIDE SEQUENCE [LARGE SCALE GENOMIC DNA]</scope>
    <source>
        <strain evidence="1 2">2017H2G3</strain>
    </source>
</reference>
<evidence type="ECO:0000313" key="2">
    <source>
        <dbReference type="Proteomes" id="UP000293846"/>
    </source>
</evidence>
<keyword evidence="2" id="KW-1185">Reference proteome</keyword>
<proteinExistence type="predicted"/>
<gene>
    <name evidence="1" type="ORF">E0Y62_06015</name>
</gene>
<evidence type="ECO:0008006" key="3">
    <source>
        <dbReference type="Google" id="ProtNLM"/>
    </source>
</evidence>
<dbReference type="OrthoDB" id="2666601at2"/>
<protein>
    <recommendedName>
        <fullName evidence="3">YceI family protein</fullName>
    </recommendedName>
</protein>
<organism evidence="1 2">
    <name type="scientific">Cytobacillus praedii</name>
    <dbReference type="NCBI Taxonomy" id="1742358"/>
    <lineage>
        <taxon>Bacteria</taxon>
        <taxon>Bacillati</taxon>
        <taxon>Bacillota</taxon>
        <taxon>Bacilli</taxon>
        <taxon>Bacillales</taxon>
        <taxon>Bacillaceae</taxon>
        <taxon>Cytobacillus</taxon>
    </lineage>
</organism>
<dbReference type="AlphaFoldDB" id="A0A4R1B1V5"/>
<name>A0A4R1B1V5_9BACI</name>
<comment type="caution">
    <text evidence="1">The sequence shown here is derived from an EMBL/GenBank/DDBJ whole genome shotgun (WGS) entry which is preliminary data.</text>
</comment>
<dbReference type="STRING" id="1742358.GCA_001439605_01958"/>